<dbReference type="PANTHER" id="PTHR33755">
    <property type="entry name" value="TOXIN PARE1-RELATED"/>
    <property type="match status" value="1"/>
</dbReference>
<dbReference type="Gene3D" id="3.30.2310.20">
    <property type="entry name" value="RelE-like"/>
    <property type="match status" value="1"/>
</dbReference>
<sequence>MIVRIMPAAEVEIEAIGDYIARDNPRRAASFVRELHDKCMSLADMPLAFPLVPRYQDRGVRHRIHGSYQIFYLVIGQPAERIDVLHVLHSARNYTTILFPSG</sequence>
<dbReference type="RefSeq" id="WP_200621847.1">
    <property type="nucleotide sequence ID" value="NZ_CAJNAU010000103.1"/>
</dbReference>
<accession>A0ABM8SYX7</accession>
<evidence type="ECO:0008006" key="5">
    <source>
        <dbReference type="Google" id="ProtNLM"/>
    </source>
</evidence>
<gene>
    <name evidence="3" type="ORF">R69658_06822</name>
</gene>
<evidence type="ECO:0000256" key="1">
    <source>
        <dbReference type="ARBA" id="ARBA00006226"/>
    </source>
</evidence>
<dbReference type="Proteomes" id="UP000674425">
    <property type="component" value="Unassembled WGS sequence"/>
</dbReference>
<comment type="caution">
    <text evidence="3">The sequence shown here is derived from an EMBL/GenBank/DDBJ whole genome shotgun (WGS) entry which is preliminary data.</text>
</comment>
<keyword evidence="4" id="KW-1185">Reference proteome</keyword>
<evidence type="ECO:0000256" key="2">
    <source>
        <dbReference type="ARBA" id="ARBA00022649"/>
    </source>
</evidence>
<dbReference type="InterPro" id="IPR051803">
    <property type="entry name" value="TA_system_RelE-like_toxin"/>
</dbReference>
<protein>
    <recommendedName>
        <fullName evidence="5">Plasmid stabilization system protein ParE</fullName>
    </recommendedName>
</protein>
<dbReference type="InterPro" id="IPR035093">
    <property type="entry name" value="RelE/ParE_toxin_dom_sf"/>
</dbReference>
<dbReference type="EMBL" id="CAJNAU010000103">
    <property type="protein sequence ID" value="CAE6843203.1"/>
    <property type="molecule type" value="Genomic_DNA"/>
</dbReference>
<evidence type="ECO:0000313" key="4">
    <source>
        <dbReference type="Proteomes" id="UP000674425"/>
    </source>
</evidence>
<evidence type="ECO:0000313" key="3">
    <source>
        <dbReference type="EMBL" id="CAE6843203.1"/>
    </source>
</evidence>
<dbReference type="Pfam" id="PF05016">
    <property type="entry name" value="ParE_toxin"/>
    <property type="match status" value="1"/>
</dbReference>
<comment type="similarity">
    <text evidence="1">Belongs to the RelE toxin family.</text>
</comment>
<organism evidence="3 4">
    <name type="scientific">Paraburkholderia aspalathi</name>
    <dbReference type="NCBI Taxonomy" id="1324617"/>
    <lineage>
        <taxon>Bacteria</taxon>
        <taxon>Pseudomonadati</taxon>
        <taxon>Pseudomonadota</taxon>
        <taxon>Betaproteobacteria</taxon>
        <taxon>Burkholderiales</taxon>
        <taxon>Burkholderiaceae</taxon>
        <taxon>Paraburkholderia</taxon>
    </lineage>
</organism>
<dbReference type="InterPro" id="IPR007712">
    <property type="entry name" value="RelE/ParE_toxin"/>
</dbReference>
<proteinExistence type="inferred from homology"/>
<reference evidence="3 4" key="1">
    <citation type="submission" date="2021-02" db="EMBL/GenBank/DDBJ databases">
        <authorList>
            <person name="Vanwijnsberghe S."/>
        </authorList>
    </citation>
    <scope>NUCLEOTIDE SEQUENCE [LARGE SCALE GENOMIC DNA]</scope>
    <source>
        <strain evidence="3 4">R-69658</strain>
    </source>
</reference>
<dbReference type="PANTHER" id="PTHR33755:SF6">
    <property type="entry name" value="PLASMID STABILIZATION SYSTEM PROTEIN"/>
    <property type="match status" value="1"/>
</dbReference>
<name>A0ABM8SYX7_9BURK</name>
<keyword evidence="2" id="KW-1277">Toxin-antitoxin system</keyword>